<feature type="region of interest" description="Disordered" evidence="9">
    <location>
        <begin position="310"/>
        <end position="334"/>
    </location>
</feature>
<feature type="region of interest" description="Disordered" evidence="9">
    <location>
        <begin position="144"/>
        <end position="170"/>
    </location>
</feature>
<dbReference type="SMART" id="SM00356">
    <property type="entry name" value="ZnF_C3H1"/>
    <property type="match status" value="4"/>
</dbReference>
<feature type="compositionally biased region" description="Polar residues" evidence="9">
    <location>
        <begin position="145"/>
        <end position="167"/>
    </location>
</feature>
<feature type="domain" description="C3H1-type" evidence="10">
    <location>
        <begin position="190"/>
        <end position="218"/>
    </location>
</feature>
<evidence type="ECO:0000256" key="3">
    <source>
        <dbReference type="ARBA" id="ARBA00022737"/>
    </source>
</evidence>
<feature type="zinc finger region" description="C3H1-type" evidence="8">
    <location>
        <begin position="190"/>
        <end position="218"/>
    </location>
</feature>
<keyword evidence="6" id="KW-0238">DNA-binding</keyword>
<feature type="zinc finger region" description="C3H1-type" evidence="8">
    <location>
        <begin position="48"/>
        <end position="76"/>
    </location>
</feature>
<feature type="zinc finger region" description="C3H1-type" evidence="8">
    <location>
        <begin position="93"/>
        <end position="121"/>
    </location>
</feature>
<feature type="domain" description="C3H1-type" evidence="10">
    <location>
        <begin position="236"/>
        <end position="264"/>
    </location>
</feature>
<dbReference type="FunFam" id="4.10.1000.10:FF:000030">
    <property type="entry name" value="CCCH type zinc finger protein"/>
    <property type="match status" value="1"/>
</dbReference>
<feature type="compositionally biased region" description="Polar residues" evidence="9">
    <location>
        <begin position="323"/>
        <end position="334"/>
    </location>
</feature>
<keyword evidence="12" id="KW-1185">Reference proteome</keyword>
<dbReference type="InterPro" id="IPR036855">
    <property type="entry name" value="Znf_CCCH_sf"/>
</dbReference>
<dbReference type="SUPFAM" id="SSF90229">
    <property type="entry name" value="CCCH zinc finger"/>
    <property type="match status" value="4"/>
</dbReference>
<feature type="domain" description="C3H1-type" evidence="10">
    <location>
        <begin position="93"/>
        <end position="121"/>
    </location>
</feature>
<keyword evidence="2 8" id="KW-0479">Metal-binding</keyword>
<protein>
    <submittedName>
        <fullName evidence="11">Zinc finger CCCH domain-containing protein zfn-like</fullName>
    </submittedName>
</protein>
<evidence type="ECO:0000256" key="5">
    <source>
        <dbReference type="ARBA" id="ARBA00022833"/>
    </source>
</evidence>
<dbReference type="FunFam" id="4.10.1000.10:FF:000028">
    <property type="entry name" value="Zinc finger nuclease 2"/>
    <property type="match status" value="1"/>
</dbReference>
<feature type="domain" description="C3H1-type" evidence="10">
    <location>
        <begin position="48"/>
        <end position="76"/>
    </location>
</feature>
<evidence type="ECO:0000256" key="4">
    <source>
        <dbReference type="ARBA" id="ARBA00022771"/>
    </source>
</evidence>
<dbReference type="GO" id="GO:0003677">
    <property type="term" value="F:DNA binding"/>
    <property type="evidence" value="ECO:0007669"/>
    <property type="project" value="UniProtKB-KW"/>
</dbReference>
<dbReference type="Proteomes" id="UP000653305">
    <property type="component" value="Unassembled WGS sequence"/>
</dbReference>
<dbReference type="PANTHER" id="PTHR12506:SF18">
    <property type="entry name" value="ZINC FINGER CCCH DOMAIN-CONTAINING PROTEIN 33-RELATED"/>
    <property type="match status" value="1"/>
</dbReference>
<keyword evidence="5 8" id="KW-0862">Zinc</keyword>
<evidence type="ECO:0000256" key="9">
    <source>
        <dbReference type="SAM" id="MobiDB-lite"/>
    </source>
</evidence>
<evidence type="ECO:0000313" key="11">
    <source>
        <dbReference type="EMBL" id="GFP90050.1"/>
    </source>
</evidence>
<keyword evidence="4 8" id="KW-0863">Zinc-finger</keyword>
<name>A0A830BRA4_9LAMI</name>
<dbReference type="EMBL" id="BMAC01000208">
    <property type="protein sequence ID" value="GFP90050.1"/>
    <property type="molecule type" value="Genomic_DNA"/>
</dbReference>
<dbReference type="GO" id="GO:0005634">
    <property type="term" value="C:nucleus"/>
    <property type="evidence" value="ECO:0007669"/>
    <property type="project" value="UniProtKB-SubCell"/>
</dbReference>
<organism evidence="11 12">
    <name type="scientific">Phtheirospermum japonicum</name>
    <dbReference type="NCBI Taxonomy" id="374723"/>
    <lineage>
        <taxon>Eukaryota</taxon>
        <taxon>Viridiplantae</taxon>
        <taxon>Streptophyta</taxon>
        <taxon>Embryophyta</taxon>
        <taxon>Tracheophyta</taxon>
        <taxon>Spermatophyta</taxon>
        <taxon>Magnoliopsida</taxon>
        <taxon>eudicotyledons</taxon>
        <taxon>Gunneridae</taxon>
        <taxon>Pentapetalae</taxon>
        <taxon>asterids</taxon>
        <taxon>lamiids</taxon>
        <taxon>Lamiales</taxon>
        <taxon>Orobanchaceae</taxon>
        <taxon>Orobanchaceae incertae sedis</taxon>
        <taxon>Phtheirospermum</taxon>
    </lineage>
</organism>
<reference evidence="11" key="1">
    <citation type="submission" date="2020-07" db="EMBL/GenBank/DDBJ databases">
        <title>Ethylene signaling mediates host invasion by parasitic plants.</title>
        <authorList>
            <person name="Yoshida S."/>
        </authorList>
    </citation>
    <scope>NUCLEOTIDE SEQUENCE</scope>
    <source>
        <strain evidence="11">Okayama</strain>
    </source>
</reference>
<dbReference type="PANTHER" id="PTHR12506">
    <property type="entry name" value="PROTEIN PHOSPHATASE RELATED"/>
    <property type="match status" value="1"/>
</dbReference>
<dbReference type="PROSITE" id="PS50103">
    <property type="entry name" value="ZF_C3H1"/>
    <property type="match status" value="4"/>
</dbReference>
<dbReference type="OrthoDB" id="411372at2759"/>
<evidence type="ECO:0000256" key="8">
    <source>
        <dbReference type="PROSITE-ProRule" id="PRU00723"/>
    </source>
</evidence>
<evidence type="ECO:0000256" key="1">
    <source>
        <dbReference type="ARBA" id="ARBA00004123"/>
    </source>
</evidence>
<dbReference type="InterPro" id="IPR000571">
    <property type="entry name" value="Znf_CCCH"/>
</dbReference>
<gene>
    <name evidence="11" type="ORF">PHJA_001148800</name>
</gene>
<dbReference type="InterPro" id="IPR050974">
    <property type="entry name" value="Plant_ZF_CCCH"/>
</dbReference>
<comment type="caution">
    <text evidence="11">The sequence shown here is derived from an EMBL/GenBank/DDBJ whole genome shotgun (WGS) entry which is preliminary data.</text>
</comment>
<keyword evidence="3" id="KW-0677">Repeat</keyword>
<keyword evidence="7" id="KW-0539">Nucleus</keyword>
<proteinExistence type="predicted"/>
<evidence type="ECO:0000256" key="7">
    <source>
        <dbReference type="ARBA" id="ARBA00023242"/>
    </source>
</evidence>
<dbReference type="Pfam" id="PF00642">
    <property type="entry name" value="zf-CCCH"/>
    <property type="match status" value="4"/>
</dbReference>
<evidence type="ECO:0000256" key="2">
    <source>
        <dbReference type="ARBA" id="ARBA00022723"/>
    </source>
</evidence>
<feature type="zinc finger region" description="C3H1-type" evidence="8">
    <location>
        <begin position="236"/>
        <end position="264"/>
    </location>
</feature>
<sequence>MSRVSSVTAVASPASAAAHLQYPHHQDALWQMNMRSREQTDSGPYPVREGEPDCSYYIRTGLCRFGTTCRFNHPPNRKLVIATARVNGEYPERIGQPECQYYLKTGTCKFGVTCKFHHPRDKAGIAGRVAVNVLGYPLRPGQMGSVLSSESQHPTTENSQNDGTSHQVESDRSVPMGYYAFQRDNVFPERPGQPECQFYMKTGDCKFGAVCKFHHPSERLVPVPDCMLSPIGLPLRPGEPLCVFYSRYGICKFGPSCKFDHPMRVFAYNAAASSSSTDSPAVRRFLASSSSPGNVALSFSADGLVEAGPTHNRRLSLSEARQKSSGDNNNIDSE</sequence>
<evidence type="ECO:0000259" key="10">
    <source>
        <dbReference type="PROSITE" id="PS50103"/>
    </source>
</evidence>
<dbReference type="Gene3D" id="4.10.1000.10">
    <property type="entry name" value="Zinc finger, CCCH-type"/>
    <property type="match status" value="2"/>
</dbReference>
<accession>A0A830BRA4</accession>
<evidence type="ECO:0000313" key="12">
    <source>
        <dbReference type="Proteomes" id="UP000653305"/>
    </source>
</evidence>
<dbReference type="GO" id="GO:0008270">
    <property type="term" value="F:zinc ion binding"/>
    <property type="evidence" value="ECO:0007669"/>
    <property type="project" value="UniProtKB-KW"/>
</dbReference>
<dbReference type="AlphaFoldDB" id="A0A830BRA4"/>
<comment type="subcellular location">
    <subcellularLocation>
        <location evidence="1">Nucleus</location>
    </subcellularLocation>
</comment>
<dbReference type="GO" id="GO:0003729">
    <property type="term" value="F:mRNA binding"/>
    <property type="evidence" value="ECO:0007669"/>
    <property type="project" value="TreeGrafter"/>
</dbReference>
<evidence type="ECO:0000256" key="6">
    <source>
        <dbReference type="ARBA" id="ARBA00023125"/>
    </source>
</evidence>